<evidence type="ECO:0000256" key="1">
    <source>
        <dbReference type="ARBA" id="ARBA00023604"/>
    </source>
</evidence>
<organism evidence="2 3">
    <name type="scientific">Stereocaulon virgatum</name>
    <dbReference type="NCBI Taxonomy" id="373712"/>
    <lineage>
        <taxon>Eukaryota</taxon>
        <taxon>Fungi</taxon>
        <taxon>Dikarya</taxon>
        <taxon>Ascomycota</taxon>
        <taxon>Pezizomycotina</taxon>
        <taxon>Lecanoromycetes</taxon>
        <taxon>OSLEUM clade</taxon>
        <taxon>Lecanoromycetidae</taxon>
        <taxon>Lecanorales</taxon>
        <taxon>Lecanorineae</taxon>
        <taxon>Stereocaulaceae</taxon>
        <taxon>Stereocaulon</taxon>
    </lineage>
</organism>
<name>A0ABR3ZVU1_9LECA</name>
<comment type="caution">
    <text evidence="2">The sequence shown here is derived from an EMBL/GenBank/DDBJ whole genome shotgun (WGS) entry which is preliminary data.</text>
</comment>
<keyword evidence="3" id="KW-1185">Reference proteome</keyword>
<proteinExistence type="inferred from homology"/>
<dbReference type="InterPro" id="IPR044053">
    <property type="entry name" value="AsaB-like"/>
</dbReference>
<dbReference type="Proteomes" id="UP001590950">
    <property type="component" value="Unassembled WGS sequence"/>
</dbReference>
<dbReference type="NCBIfam" id="NF041278">
    <property type="entry name" value="CmcJ_NvfI_EfuI"/>
    <property type="match status" value="1"/>
</dbReference>
<accession>A0ABR3ZVU1</accession>
<protein>
    <recommendedName>
        <fullName evidence="4">Methyltransferase</fullName>
    </recommendedName>
</protein>
<reference evidence="2 3" key="1">
    <citation type="submission" date="2024-09" db="EMBL/GenBank/DDBJ databases">
        <title>Rethinking Asexuality: The Enigmatic Case of Functional Sexual Genes in Lepraria (Stereocaulaceae).</title>
        <authorList>
            <person name="Doellman M."/>
            <person name="Sun Y."/>
            <person name="Barcenas-Pena A."/>
            <person name="Lumbsch H.T."/>
            <person name="Grewe F."/>
        </authorList>
    </citation>
    <scope>NUCLEOTIDE SEQUENCE [LARGE SCALE GENOMIC DNA]</scope>
    <source>
        <strain evidence="2 3">Mercado 3170</strain>
    </source>
</reference>
<sequence length="286" mass="33347">MEPKHERRQFMYLQWEDKFRREKPYQIVSENIPELDGLARSNINMIEGPEELIENIRGRESTFTLDQNGFQILRHQFPPINYQSNDEVENVYKPEIERLLKEEVEGVDRVVFFNWRLRLNVARDSLANLNDPLVPLVPAHNVHLDQSPATAVQYVYEKMGEEAETYLQGRVRIFNIWRPYAHHVEDCPLALCDGSTIRGSDLVICDNIQKTRLGETLLPLYNPDTKWYYLNGQHNDEVTVIKIFDSDADVAASCCPHTAFYHRNIPPDVPPRQSIEVRALIFTKPD</sequence>
<dbReference type="PANTHER" id="PTHR34598">
    <property type="entry name" value="BLL6449 PROTEIN"/>
    <property type="match status" value="1"/>
</dbReference>
<evidence type="ECO:0000313" key="2">
    <source>
        <dbReference type="EMBL" id="KAL2036840.1"/>
    </source>
</evidence>
<evidence type="ECO:0000313" key="3">
    <source>
        <dbReference type="Proteomes" id="UP001590950"/>
    </source>
</evidence>
<dbReference type="EMBL" id="JBEFKJ010000048">
    <property type="protein sequence ID" value="KAL2036840.1"/>
    <property type="molecule type" value="Genomic_DNA"/>
</dbReference>
<evidence type="ECO:0008006" key="4">
    <source>
        <dbReference type="Google" id="ProtNLM"/>
    </source>
</evidence>
<dbReference type="PANTHER" id="PTHR34598:SF3">
    <property type="entry name" value="OXIDOREDUCTASE AN1597"/>
    <property type="match status" value="1"/>
</dbReference>
<gene>
    <name evidence="2" type="ORF">N7G274_010383</name>
</gene>
<comment type="similarity">
    <text evidence="1">Belongs to the asaB hydroxylase/desaturase family.</text>
</comment>